<dbReference type="InterPro" id="IPR003317">
    <property type="entry name" value="Cyt-d_oxidase_su2"/>
</dbReference>
<feature type="transmembrane region" description="Helical" evidence="12">
    <location>
        <begin position="294"/>
        <end position="316"/>
    </location>
</feature>
<dbReference type="Pfam" id="PF02322">
    <property type="entry name" value="Cyt_bd_oxida_II"/>
    <property type="match status" value="1"/>
</dbReference>
<dbReference type="GO" id="GO:0005886">
    <property type="term" value="C:plasma membrane"/>
    <property type="evidence" value="ECO:0007669"/>
    <property type="project" value="UniProtKB-SubCell"/>
</dbReference>
<comment type="similarity">
    <text evidence="2">Belongs to the cytochrome ubiquinol oxidase subunit 2 family.</text>
</comment>
<dbReference type="EMBL" id="CP109546">
    <property type="protein sequence ID" value="WTZ13376.1"/>
    <property type="molecule type" value="Genomic_DNA"/>
</dbReference>
<dbReference type="GO" id="GO:0009055">
    <property type="term" value="F:electron transfer activity"/>
    <property type="evidence" value="ECO:0007669"/>
    <property type="project" value="TreeGrafter"/>
</dbReference>
<evidence type="ECO:0000256" key="10">
    <source>
        <dbReference type="ARBA" id="ARBA00023004"/>
    </source>
</evidence>
<feature type="transmembrane region" description="Helical" evidence="12">
    <location>
        <begin position="6"/>
        <end position="35"/>
    </location>
</feature>
<keyword evidence="10" id="KW-0408">Iron</keyword>
<evidence type="ECO:0000256" key="4">
    <source>
        <dbReference type="ARBA" id="ARBA00022475"/>
    </source>
</evidence>
<keyword evidence="5" id="KW-0349">Heme</keyword>
<dbReference type="NCBIfam" id="TIGR00203">
    <property type="entry name" value="cydB"/>
    <property type="match status" value="1"/>
</dbReference>
<dbReference type="GO" id="GO:0070069">
    <property type="term" value="C:cytochrome complex"/>
    <property type="evidence" value="ECO:0007669"/>
    <property type="project" value="TreeGrafter"/>
</dbReference>
<evidence type="ECO:0000256" key="9">
    <source>
        <dbReference type="ARBA" id="ARBA00022989"/>
    </source>
</evidence>
<comment type="subcellular location">
    <subcellularLocation>
        <location evidence="1">Cell membrane</location>
        <topology evidence="1">Multi-pass membrane protein</topology>
    </subcellularLocation>
</comment>
<feature type="transmembrane region" description="Helical" evidence="12">
    <location>
        <begin position="249"/>
        <end position="267"/>
    </location>
</feature>
<name>A0AAU3IDX6_9ACTN</name>
<evidence type="ECO:0000256" key="1">
    <source>
        <dbReference type="ARBA" id="ARBA00004651"/>
    </source>
</evidence>
<dbReference type="GO" id="GO:0016682">
    <property type="term" value="F:oxidoreductase activity, acting on diphenols and related substances as donors, oxygen as acceptor"/>
    <property type="evidence" value="ECO:0007669"/>
    <property type="project" value="TreeGrafter"/>
</dbReference>
<keyword evidence="3" id="KW-0813">Transport</keyword>
<feature type="transmembrane region" description="Helical" evidence="12">
    <location>
        <begin position="82"/>
        <end position="102"/>
    </location>
</feature>
<organism evidence="13">
    <name type="scientific">Streptomyces sp. NBC_01393</name>
    <dbReference type="NCBI Taxonomy" id="2903851"/>
    <lineage>
        <taxon>Bacteria</taxon>
        <taxon>Bacillati</taxon>
        <taxon>Actinomycetota</taxon>
        <taxon>Actinomycetes</taxon>
        <taxon>Kitasatosporales</taxon>
        <taxon>Streptomycetaceae</taxon>
        <taxon>Streptomyces</taxon>
    </lineage>
</organism>
<feature type="transmembrane region" description="Helical" evidence="12">
    <location>
        <begin position="157"/>
        <end position="182"/>
    </location>
</feature>
<dbReference type="PIRSF" id="PIRSF000267">
    <property type="entry name" value="Cyt_oxidse_sub2"/>
    <property type="match status" value="1"/>
</dbReference>
<sequence length="346" mass="37139">MAFTTLWFILVTVLWTGFFVLEGFDLGVGMLHGLLSRDESRRRAVLHTIGPVWDGNEVWLVTAGAAMFAAFPGWYATLFSGFYLALVLLLAGLIVRGIAIEYRGRVDSARWRRNWTVLLTASSVTVPLVLGIALGDLLHGVPIGHDQEYTGTFADLFTGYGVFTGITLTVLCFLHGATFLSLKTSGDIREKSRRLARLTVLPAGLVVLAYVFWTRSLASGGVLLNLAELATVVAVAAAAWLISGGHDGWAFCATAFAIAGTVASLFTELYPRVMVSSTGSAYDLTVHNTASGPYALKVMTVVALVLLPVVLCYQGWTYHVFRQRISSDRFPAAGGTAAAPTALPEG</sequence>
<feature type="transmembrane region" description="Helical" evidence="12">
    <location>
        <begin position="219"/>
        <end position="242"/>
    </location>
</feature>
<evidence type="ECO:0000256" key="7">
    <source>
        <dbReference type="ARBA" id="ARBA00022723"/>
    </source>
</evidence>
<evidence type="ECO:0000256" key="3">
    <source>
        <dbReference type="ARBA" id="ARBA00022448"/>
    </source>
</evidence>
<evidence type="ECO:0000256" key="6">
    <source>
        <dbReference type="ARBA" id="ARBA00022692"/>
    </source>
</evidence>
<evidence type="ECO:0000256" key="11">
    <source>
        <dbReference type="ARBA" id="ARBA00023136"/>
    </source>
</evidence>
<protein>
    <submittedName>
        <fullName evidence="13">Cytochrome d ubiquinol oxidase subunit II</fullName>
    </submittedName>
</protein>
<feature type="transmembrane region" description="Helical" evidence="12">
    <location>
        <begin position="194"/>
        <end position="213"/>
    </location>
</feature>
<keyword evidence="8" id="KW-0249">Electron transport</keyword>
<accession>A0AAU3IDX6</accession>
<evidence type="ECO:0000256" key="8">
    <source>
        <dbReference type="ARBA" id="ARBA00022982"/>
    </source>
</evidence>
<evidence type="ECO:0000256" key="12">
    <source>
        <dbReference type="SAM" id="Phobius"/>
    </source>
</evidence>
<reference evidence="13" key="1">
    <citation type="submission" date="2022-10" db="EMBL/GenBank/DDBJ databases">
        <title>The complete genomes of actinobacterial strains from the NBC collection.</title>
        <authorList>
            <person name="Joergensen T.S."/>
            <person name="Alvarez Arevalo M."/>
            <person name="Sterndorff E.B."/>
            <person name="Faurdal D."/>
            <person name="Vuksanovic O."/>
            <person name="Mourched A.-S."/>
            <person name="Charusanti P."/>
            <person name="Shaw S."/>
            <person name="Blin K."/>
            <person name="Weber T."/>
        </authorList>
    </citation>
    <scope>NUCLEOTIDE SEQUENCE</scope>
    <source>
        <strain evidence="13">NBC_01393</strain>
    </source>
</reference>
<keyword evidence="11 12" id="KW-0472">Membrane</keyword>
<evidence type="ECO:0000313" key="13">
    <source>
        <dbReference type="EMBL" id="WTZ13376.1"/>
    </source>
</evidence>
<keyword evidence="6 12" id="KW-0812">Transmembrane</keyword>
<dbReference type="PANTHER" id="PTHR43141">
    <property type="entry name" value="CYTOCHROME BD2 SUBUNIT II"/>
    <property type="match status" value="1"/>
</dbReference>
<dbReference type="GO" id="GO:0046872">
    <property type="term" value="F:metal ion binding"/>
    <property type="evidence" value="ECO:0007669"/>
    <property type="project" value="UniProtKB-KW"/>
</dbReference>
<feature type="transmembrane region" description="Helical" evidence="12">
    <location>
        <begin position="114"/>
        <end position="137"/>
    </location>
</feature>
<keyword evidence="9 12" id="KW-1133">Transmembrane helix</keyword>
<evidence type="ECO:0000256" key="2">
    <source>
        <dbReference type="ARBA" id="ARBA00007543"/>
    </source>
</evidence>
<evidence type="ECO:0000256" key="5">
    <source>
        <dbReference type="ARBA" id="ARBA00022617"/>
    </source>
</evidence>
<dbReference type="AlphaFoldDB" id="A0AAU3IDX6"/>
<dbReference type="PANTHER" id="PTHR43141:SF5">
    <property type="entry name" value="CYTOCHROME BD-I UBIQUINOL OXIDASE SUBUNIT 2"/>
    <property type="match status" value="1"/>
</dbReference>
<dbReference type="GO" id="GO:0019646">
    <property type="term" value="P:aerobic electron transport chain"/>
    <property type="evidence" value="ECO:0007669"/>
    <property type="project" value="TreeGrafter"/>
</dbReference>
<proteinExistence type="inferred from homology"/>
<keyword evidence="7" id="KW-0479">Metal-binding</keyword>
<gene>
    <name evidence="13" type="primary">cydB</name>
    <name evidence="13" type="ORF">OG699_38655</name>
</gene>
<keyword evidence="4" id="KW-1003">Cell membrane</keyword>